<reference evidence="4 5" key="1">
    <citation type="submission" date="2024-03" db="EMBL/GenBank/DDBJ databases">
        <title>Adaptation during the transition from Ophiocordyceps entomopathogen to insect associate is accompanied by gene loss and intensified selection.</title>
        <authorList>
            <person name="Ward C.M."/>
            <person name="Onetto C.A."/>
            <person name="Borneman A.R."/>
        </authorList>
    </citation>
    <scope>NUCLEOTIDE SEQUENCE [LARGE SCALE GENOMIC DNA]</scope>
    <source>
        <strain evidence="4">AWRI1</strain>
        <tissue evidence="4">Single Adult Female</tissue>
    </source>
</reference>
<dbReference type="EMBL" id="JBBCAQ010000022">
    <property type="protein sequence ID" value="KAK7590208.1"/>
    <property type="molecule type" value="Genomic_DNA"/>
</dbReference>
<feature type="chain" id="PRO_5042918741" evidence="3">
    <location>
        <begin position="19"/>
        <end position="852"/>
    </location>
</feature>
<comment type="caution">
    <text evidence="4">The sequence shown here is derived from an EMBL/GenBank/DDBJ whole genome shotgun (WGS) entry which is preliminary data.</text>
</comment>
<evidence type="ECO:0000256" key="3">
    <source>
        <dbReference type="SAM" id="SignalP"/>
    </source>
</evidence>
<keyword evidence="5" id="KW-1185">Reference proteome</keyword>
<dbReference type="AlphaFoldDB" id="A0AAN9Y4Z7"/>
<feature type="signal peptide" evidence="3">
    <location>
        <begin position="1"/>
        <end position="18"/>
    </location>
</feature>
<evidence type="ECO:0000256" key="2">
    <source>
        <dbReference type="SAM" id="Phobius"/>
    </source>
</evidence>
<name>A0AAN9Y4Z7_9HEMI</name>
<keyword evidence="2" id="KW-1133">Transmembrane helix</keyword>
<organism evidence="4 5">
    <name type="scientific">Parthenolecanium corni</name>
    <dbReference type="NCBI Taxonomy" id="536013"/>
    <lineage>
        <taxon>Eukaryota</taxon>
        <taxon>Metazoa</taxon>
        <taxon>Ecdysozoa</taxon>
        <taxon>Arthropoda</taxon>
        <taxon>Hexapoda</taxon>
        <taxon>Insecta</taxon>
        <taxon>Pterygota</taxon>
        <taxon>Neoptera</taxon>
        <taxon>Paraneoptera</taxon>
        <taxon>Hemiptera</taxon>
        <taxon>Sternorrhyncha</taxon>
        <taxon>Coccoidea</taxon>
        <taxon>Coccidae</taxon>
        <taxon>Parthenolecanium</taxon>
    </lineage>
</organism>
<accession>A0AAN9Y4Z7</accession>
<evidence type="ECO:0000313" key="4">
    <source>
        <dbReference type="EMBL" id="KAK7590208.1"/>
    </source>
</evidence>
<feature type="region of interest" description="Disordered" evidence="1">
    <location>
        <begin position="79"/>
        <end position="98"/>
    </location>
</feature>
<sequence>MFVVFYAIIVLLTGVILGDTIIKDNPAEFKATATDGNGKKIPVSGAMDTIQVFDIRPFGENYTDPGLNIDINVTPLNDSEEGGQIHSPAATTNPNPNYSQVTSTFTLPSDYSKIDNIMPPTASFDNEAISPFPAQSKTEQNFANPAMMAASPHQASAAGITPMPGHWNKPFPPSSYSNAIPNENLSTTPVPPIDTNPFLTASNPFAPGFSQNLNPSSTNSFSSGVGQNSFSQFPFGGFPTSGNSSIFPADQNVNQFNLSNATNIPAENPFNISSPHPFQPFNNPFASIFGQNTNPFNVFNPANTPFAPSFFNFPTANPSPPTNNPFAPADKNANPFGSFPANPFNFTNNFANFAENPFKPVAKPPVGNPFNPFTPTSTQNILPLGGSLFNKENLFPTGGFPTLTSPNPFLPNFGGVGKPLFGGKPNRVVGPNPDEGNIAIVPRSADDYNETVSSTDHKSDGLLSKLFNLLGSNKSSLDSKNVDYDSQMFPDINNSVPVDYSDMMAAPPGSPVNTDFISPLIYKAYFDPTMWNKFTNITDFDDSKSLGNANNPFAAFNPSASPLAFMRNVNPWNPGNVNNPWNANNFNQALLNLTSLIKTPTSDFGAGFNFPSFAAGSQSPWNFNTSTLGLLETFHNDSSPEFNISSVLQNMNASSLPPVAFTGSGFANSTNSQLPMLQMPQLNLGAELAGAINISDLMKNVGESIRLLTGNSTSQALLLKSLSGGENTVNWPPAALSHNSPKLAPVPLPSPAAAFGTADEPDTRKLPDVHKYVEELSIPQPKKASPIEVETISADEKNEYYGDDPKVGENYETTTEAESVNATPQNGAIVLLSSWMMVIGIVVGVVAQKLCN</sequence>
<keyword evidence="3" id="KW-0732">Signal</keyword>
<protein>
    <submittedName>
        <fullName evidence="4">Uncharacterized protein</fullName>
    </submittedName>
</protein>
<feature type="transmembrane region" description="Helical" evidence="2">
    <location>
        <begin position="828"/>
        <end position="847"/>
    </location>
</feature>
<proteinExistence type="predicted"/>
<keyword evidence="2" id="KW-0472">Membrane</keyword>
<feature type="compositionally biased region" description="Polar residues" evidence="1">
    <location>
        <begin position="89"/>
        <end position="98"/>
    </location>
</feature>
<keyword evidence="2" id="KW-0812">Transmembrane</keyword>
<evidence type="ECO:0000256" key="1">
    <source>
        <dbReference type="SAM" id="MobiDB-lite"/>
    </source>
</evidence>
<gene>
    <name evidence="4" type="ORF">V9T40_001821</name>
</gene>
<evidence type="ECO:0000313" key="5">
    <source>
        <dbReference type="Proteomes" id="UP001367676"/>
    </source>
</evidence>
<dbReference type="Proteomes" id="UP001367676">
    <property type="component" value="Unassembled WGS sequence"/>
</dbReference>